<evidence type="ECO:0000313" key="3">
    <source>
        <dbReference type="Proteomes" id="UP000287651"/>
    </source>
</evidence>
<name>A0A427BAM4_ENSVE</name>
<accession>A0A427BAM4</accession>
<feature type="region of interest" description="Disordered" evidence="1">
    <location>
        <begin position="97"/>
        <end position="129"/>
    </location>
</feature>
<feature type="compositionally biased region" description="Low complexity" evidence="1">
    <location>
        <begin position="69"/>
        <end position="81"/>
    </location>
</feature>
<gene>
    <name evidence="2" type="ORF">B296_00009553</name>
</gene>
<feature type="region of interest" description="Disordered" evidence="1">
    <location>
        <begin position="62"/>
        <end position="82"/>
    </location>
</feature>
<reference evidence="2 3" key="1">
    <citation type="journal article" date="2014" name="Agronomy (Basel)">
        <title>A Draft Genome Sequence for Ensete ventricosum, the Drought-Tolerant Tree Against Hunger.</title>
        <authorList>
            <person name="Harrison J."/>
            <person name="Moore K.A."/>
            <person name="Paszkiewicz K."/>
            <person name="Jones T."/>
            <person name="Grant M."/>
            <person name="Ambacheew D."/>
            <person name="Muzemil S."/>
            <person name="Studholme D.J."/>
        </authorList>
    </citation>
    <scope>NUCLEOTIDE SEQUENCE [LARGE SCALE GENOMIC DNA]</scope>
</reference>
<sequence>MGRPCAGSSAGNLRLELDGEAEESVKPVEGDVGDVPHVGGPPDLHRVETLVAAPLLRLAVPSGAMPATSSSSSSSSSSSASLVCRRYSARWREIRRKGKDLGHRQCSGSAVPAREEDSGERVQESSRRR</sequence>
<proteinExistence type="predicted"/>
<feature type="compositionally biased region" description="Basic and acidic residues" evidence="1">
    <location>
        <begin position="113"/>
        <end position="129"/>
    </location>
</feature>
<feature type="region of interest" description="Disordered" evidence="1">
    <location>
        <begin position="1"/>
        <end position="43"/>
    </location>
</feature>
<dbReference type="Proteomes" id="UP000287651">
    <property type="component" value="Unassembled WGS sequence"/>
</dbReference>
<dbReference type="EMBL" id="AMZH03000102">
    <property type="protein sequence ID" value="RRT85527.1"/>
    <property type="molecule type" value="Genomic_DNA"/>
</dbReference>
<evidence type="ECO:0000256" key="1">
    <source>
        <dbReference type="SAM" id="MobiDB-lite"/>
    </source>
</evidence>
<evidence type="ECO:0000313" key="2">
    <source>
        <dbReference type="EMBL" id="RRT85527.1"/>
    </source>
</evidence>
<dbReference type="AlphaFoldDB" id="A0A427BAM4"/>
<protein>
    <submittedName>
        <fullName evidence="2">Uncharacterized protein</fullName>
    </submittedName>
</protein>
<feature type="compositionally biased region" description="Low complexity" evidence="1">
    <location>
        <begin position="33"/>
        <end position="42"/>
    </location>
</feature>
<organism evidence="2 3">
    <name type="scientific">Ensete ventricosum</name>
    <name type="common">Abyssinian banana</name>
    <name type="synonym">Musa ensete</name>
    <dbReference type="NCBI Taxonomy" id="4639"/>
    <lineage>
        <taxon>Eukaryota</taxon>
        <taxon>Viridiplantae</taxon>
        <taxon>Streptophyta</taxon>
        <taxon>Embryophyta</taxon>
        <taxon>Tracheophyta</taxon>
        <taxon>Spermatophyta</taxon>
        <taxon>Magnoliopsida</taxon>
        <taxon>Liliopsida</taxon>
        <taxon>Zingiberales</taxon>
        <taxon>Musaceae</taxon>
        <taxon>Ensete</taxon>
    </lineage>
</organism>
<comment type="caution">
    <text evidence="2">The sequence shown here is derived from an EMBL/GenBank/DDBJ whole genome shotgun (WGS) entry which is preliminary data.</text>
</comment>